<keyword evidence="3" id="KW-1185">Reference proteome</keyword>
<organism evidence="2 3">
    <name type="scientific">Edaphobacillus lindanitolerans</name>
    <dbReference type="NCBI Taxonomy" id="550447"/>
    <lineage>
        <taxon>Bacteria</taxon>
        <taxon>Bacillati</taxon>
        <taxon>Bacillota</taxon>
        <taxon>Bacilli</taxon>
        <taxon>Bacillales</taxon>
        <taxon>Bacillaceae</taxon>
        <taxon>Edaphobacillus</taxon>
    </lineage>
</organism>
<name>A0A1U7PR32_9BACI</name>
<feature type="region of interest" description="Disordered" evidence="1">
    <location>
        <begin position="1"/>
        <end position="53"/>
    </location>
</feature>
<proteinExistence type="predicted"/>
<dbReference type="AlphaFoldDB" id="A0A1U7PR32"/>
<dbReference type="Proteomes" id="UP000187550">
    <property type="component" value="Unassembled WGS sequence"/>
</dbReference>
<sequence>MTRSYADNNDGDKTKWSDTANEAAKSAEEKLDDIKQEVREETEKTGSDKSDNH</sequence>
<evidence type="ECO:0000256" key="1">
    <source>
        <dbReference type="SAM" id="MobiDB-lite"/>
    </source>
</evidence>
<gene>
    <name evidence="2" type="ORF">SAMN05428946_2052</name>
</gene>
<dbReference type="EMBL" id="FTPL01000003">
    <property type="protein sequence ID" value="SIT87275.1"/>
    <property type="molecule type" value="Genomic_DNA"/>
</dbReference>
<feature type="compositionally biased region" description="Basic and acidic residues" evidence="1">
    <location>
        <begin position="25"/>
        <end position="53"/>
    </location>
</feature>
<dbReference type="RefSeq" id="WP_159438440.1">
    <property type="nucleotide sequence ID" value="NZ_FTPL01000003.1"/>
</dbReference>
<protein>
    <submittedName>
        <fullName evidence="2">Uncharacterized protein</fullName>
    </submittedName>
</protein>
<accession>A0A1U7PR32</accession>
<reference evidence="3" key="1">
    <citation type="submission" date="2017-01" db="EMBL/GenBank/DDBJ databases">
        <authorList>
            <person name="Varghese N."/>
            <person name="Submissions S."/>
        </authorList>
    </citation>
    <scope>NUCLEOTIDE SEQUENCE [LARGE SCALE GENOMIC DNA]</scope>
    <source>
        <strain evidence="3">MNA4</strain>
    </source>
</reference>
<evidence type="ECO:0000313" key="3">
    <source>
        <dbReference type="Proteomes" id="UP000187550"/>
    </source>
</evidence>
<evidence type="ECO:0000313" key="2">
    <source>
        <dbReference type="EMBL" id="SIT87275.1"/>
    </source>
</evidence>